<dbReference type="EnsemblMetazoa" id="XM_003387006.3">
    <property type="protein sequence ID" value="XP_003387054.1"/>
    <property type="gene ID" value="LOC100639864"/>
</dbReference>
<dbReference type="OrthoDB" id="429520at2759"/>
<proteinExistence type="inferred from homology"/>
<comment type="subcellular location">
    <subcellularLocation>
        <location evidence="1">Cytoplasm</location>
        <location evidence="1">Cytoskeleton</location>
    </subcellularLocation>
</comment>
<evidence type="ECO:0000256" key="5">
    <source>
        <dbReference type="ARBA" id="ARBA00060329"/>
    </source>
</evidence>
<comment type="function">
    <text evidence="6">Functions as component of the Arp2/3 complex which is involved in regulation of actin polymerization and together with an activating nucleation-promoting factor (NPF) mediates the formation of branched actin networks. Arp2/3 complex plays a critical role in the control of cell morphogenesis via the modulation of cell polarity development.</text>
</comment>
<evidence type="ECO:0000256" key="7">
    <source>
        <dbReference type="SAM" id="MobiDB-lite"/>
    </source>
</evidence>
<feature type="compositionally biased region" description="Acidic residues" evidence="7">
    <location>
        <begin position="17"/>
        <end position="34"/>
    </location>
</feature>
<sequence length="152" mass="16932">MSKVTLSTEFRKVDVDELDEEKYQDEPEGGDDSDSIASREAEVKKFISGGKNFEALKAALADPPLQTKDEKAKKRNFDIVLDVLTRFKQSDVEEAVNKLNSDQVDVLMKYIYRGFAEPTENSCGILLVWHQFAVASGGVGSIVRVLTSRQTV</sequence>
<reference evidence="10" key="1">
    <citation type="journal article" date="2010" name="Nature">
        <title>The Amphimedon queenslandica genome and the evolution of animal complexity.</title>
        <authorList>
            <person name="Srivastava M."/>
            <person name="Simakov O."/>
            <person name="Chapman J."/>
            <person name="Fahey B."/>
            <person name="Gauthier M.E."/>
            <person name="Mitros T."/>
            <person name="Richards G.S."/>
            <person name="Conaco C."/>
            <person name="Dacre M."/>
            <person name="Hellsten U."/>
            <person name="Larroux C."/>
            <person name="Putnam N.H."/>
            <person name="Stanke M."/>
            <person name="Adamska M."/>
            <person name="Darling A."/>
            <person name="Degnan S.M."/>
            <person name="Oakley T.H."/>
            <person name="Plachetzki D.C."/>
            <person name="Zhai Y."/>
            <person name="Adamski M."/>
            <person name="Calcino A."/>
            <person name="Cummins S.F."/>
            <person name="Goodstein D.M."/>
            <person name="Harris C."/>
            <person name="Jackson D.J."/>
            <person name="Leys S.P."/>
            <person name="Shu S."/>
            <person name="Woodcroft B.J."/>
            <person name="Vervoort M."/>
            <person name="Kosik K.S."/>
            <person name="Manning G."/>
            <person name="Degnan B.M."/>
            <person name="Rokhsar D.S."/>
        </authorList>
    </citation>
    <scope>NUCLEOTIDE SEQUENCE [LARGE SCALE GENOMIC DNA]</scope>
</reference>
<dbReference type="EnsemblMetazoa" id="XM_003388888.3">
    <property type="protein sequence ID" value="XP_003388936.1"/>
    <property type="gene ID" value="LOC100635911"/>
</dbReference>
<name>I1FPV8_AMPQE</name>
<feature type="region of interest" description="Disordered" evidence="7">
    <location>
        <begin position="17"/>
        <end position="37"/>
    </location>
</feature>
<dbReference type="KEGG" id="aqu:100639864"/>
<dbReference type="OMA" id="NDSNQFR"/>
<dbReference type="GO" id="GO:0005885">
    <property type="term" value="C:Arp2/3 protein complex"/>
    <property type="evidence" value="ECO:0007669"/>
    <property type="project" value="InterPro"/>
</dbReference>
<dbReference type="Pfam" id="PF04699">
    <property type="entry name" value="P16-Arc"/>
    <property type="match status" value="1"/>
</dbReference>
<dbReference type="SUPFAM" id="SSF69103">
    <property type="entry name" value="Arp2/3 complex 16 kDa subunit ARPC5"/>
    <property type="match status" value="1"/>
</dbReference>
<accession>I1FPV8</accession>
<keyword evidence="4 6" id="KW-0206">Cytoskeleton</keyword>
<evidence type="ECO:0000256" key="1">
    <source>
        <dbReference type="ARBA" id="ARBA00004245"/>
    </source>
</evidence>
<dbReference type="EnsemblMetazoa" id="Aqu2.1.22982_001">
    <property type="protein sequence ID" value="Aqu2.1.22982_001"/>
    <property type="gene ID" value="Aqu2.1.22982"/>
</dbReference>
<dbReference type="GO" id="GO:0034314">
    <property type="term" value="P:Arp2/3 complex-mediated actin nucleation"/>
    <property type="evidence" value="ECO:0007669"/>
    <property type="project" value="InterPro"/>
</dbReference>
<evidence type="ECO:0000256" key="6">
    <source>
        <dbReference type="RuleBase" id="RU004301"/>
    </source>
</evidence>
<dbReference type="Gene3D" id="1.25.40.190">
    <property type="entry name" value="Actin-related protein 2/3 complex subunit 5"/>
    <property type="match status" value="1"/>
</dbReference>
<comment type="similarity">
    <text evidence="2 6">Belongs to the ARPC5 family.</text>
</comment>
<keyword evidence="3" id="KW-0963">Cytoplasm</keyword>
<dbReference type="KEGG" id="aqu:100635911"/>
<dbReference type="GO" id="GO:0030833">
    <property type="term" value="P:regulation of actin filament polymerization"/>
    <property type="evidence" value="ECO:0007669"/>
    <property type="project" value="InterPro"/>
</dbReference>
<dbReference type="eggNOG" id="KOG3380">
    <property type="taxonomic scope" value="Eukaryota"/>
</dbReference>
<protein>
    <recommendedName>
        <fullName evidence="6">Actin-related protein 2/3 complex subunit 5</fullName>
    </recommendedName>
</protein>
<dbReference type="InterPro" id="IPR036743">
    <property type="entry name" value="ARPC5_sf"/>
</dbReference>
<dbReference type="PIRSF" id="PIRSF039096">
    <property type="entry name" value="p16-ARC"/>
    <property type="match status" value="1"/>
</dbReference>
<dbReference type="EnsemblMetazoa" id="Aqu2.1.29979_001">
    <property type="protein sequence ID" value="Aqu2.1.29979_001"/>
    <property type="gene ID" value="Aqu2.1.29979"/>
</dbReference>
<dbReference type="PANTHER" id="PTHR12644">
    <property type="entry name" value="ARP2/3 COMPLEX 16 KD SUBUNIT P16-ARC"/>
    <property type="match status" value="1"/>
</dbReference>
<evidence type="ECO:0000313" key="9">
    <source>
        <dbReference type="EnsemblMetazoa" id="XP_003387054.1"/>
    </source>
</evidence>
<evidence type="ECO:0000313" key="8">
    <source>
        <dbReference type="EnsemblMetazoa" id="Aqu2.1.22982_001"/>
    </source>
</evidence>
<evidence type="ECO:0000313" key="10">
    <source>
        <dbReference type="Proteomes" id="UP000007879"/>
    </source>
</evidence>
<evidence type="ECO:0000256" key="4">
    <source>
        <dbReference type="ARBA" id="ARBA00023212"/>
    </source>
</evidence>
<dbReference type="HOGENOM" id="CLU_101888_1_1_1"/>
<dbReference type="Proteomes" id="UP000007879">
    <property type="component" value="Unassembled WGS sequence"/>
</dbReference>
<dbReference type="InterPro" id="IPR006789">
    <property type="entry name" value="ARPC5"/>
</dbReference>
<keyword evidence="10" id="KW-1185">Reference proteome</keyword>
<dbReference type="AlphaFoldDB" id="I1FPV8"/>
<gene>
    <name evidence="8" type="primary">100635911</name>
    <name evidence="9" type="synonym">100639864</name>
</gene>
<evidence type="ECO:0000256" key="2">
    <source>
        <dbReference type="ARBA" id="ARBA00006084"/>
    </source>
</evidence>
<comment type="function">
    <text evidence="5">Functions as a component of the Arp2/3 complex which is involved in regulation of actin polymerization and together with an activating nucleation-promoting factor (NPF) mediates the formation of branched actin networks.</text>
</comment>
<reference evidence="8" key="2">
    <citation type="submission" date="2017-05" db="UniProtKB">
        <authorList>
            <consortium name="EnsemblMetazoa"/>
        </authorList>
    </citation>
    <scope>IDENTIFICATION</scope>
</reference>
<organism evidence="8">
    <name type="scientific">Amphimedon queenslandica</name>
    <name type="common">Sponge</name>
    <dbReference type="NCBI Taxonomy" id="400682"/>
    <lineage>
        <taxon>Eukaryota</taxon>
        <taxon>Metazoa</taxon>
        <taxon>Porifera</taxon>
        <taxon>Demospongiae</taxon>
        <taxon>Heteroscleromorpha</taxon>
        <taxon>Haplosclerida</taxon>
        <taxon>Niphatidae</taxon>
        <taxon>Amphimedon</taxon>
    </lineage>
</organism>
<evidence type="ECO:0000256" key="3">
    <source>
        <dbReference type="ARBA" id="ARBA00022490"/>
    </source>
</evidence>
<dbReference type="FunFam" id="1.25.40.190:FF:000003">
    <property type="entry name" value="Actin-related protein 2/3 complex subunit 5"/>
    <property type="match status" value="1"/>
</dbReference>
<dbReference type="STRING" id="400682.I1FPV8"/>